<sequence length="315" mass="33785">MSALTEVAAAVLLRGDPAAPEFLLAQRPPGKPYAGYWEFPGGKVETGETALAALRRELREELGIAVERAWPWLCREFSYPHATVRLRFFRVHAWQGEPATLEHSGLVWLRAGKAAEVAPILPANGPILRALALPPVYALTNASENGIEAELERLATALRNGLRLVQVRDKTLPASARLAFAQRVMRLASAHPAARILVNDDLQLATAVAAHGVHLSAASLWRLAERPPLPLVGASCHDADDLARAAHLQLDLAVLGPVLPTPSHPQATGIGWQRFAELGARSPLPLYALGGMQPALLAQACGHGAHGIAMLRGWH</sequence>
<dbReference type="Proteomes" id="UP000020218">
    <property type="component" value="Unassembled WGS sequence"/>
</dbReference>
<gene>
    <name evidence="19" type="primary">thiE_1</name>
    <name evidence="19" type="ORF">AW08_01354</name>
</gene>
<dbReference type="GO" id="GO:0044715">
    <property type="term" value="F:8-oxo-dGDP phosphatase activity"/>
    <property type="evidence" value="ECO:0007669"/>
    <property type="project" value="TreeGrafter"/>
</dbReference>
<dbReference type="InterPro" id="IPR020476">
    <property type="entry name" value="Nudix_hydrolase"/>
</dbReference>
<feature type="domain" description="Nudix hydrolase" evidence="18">
    <location>
        <begin position="3"/>
        <end position="135"/>
    </location>
</feature>
<dbReference type="GO" id="GO:0006281">
    <property type="term" value="P:DNA repair"/>
    <property type="evidence" value="ECO:0007669"/>
    <property type="project" value="UniProtKB-KW"/>
</dbReference>
<dbReference type="Gene3D" id="3.20.20.70">
    <property type="entry name" value="Aldolase class I"/>
    <property type="match status" value="1"/>
</dbReference>
<reference evidence="19" key="1">
    <citation type="submission" date="2014-02" db="EMBL/GenBank/DDBJ databases">
        <title>Expanding our view of genomic diversity in Candidatus Accumulibacter clades.</title>
        <authorList>
            <person name="Skennerton C.T."/>
            <person name="Barr J.J."/>
            <person name="Slater F.R."/>
            <person name="Bond P.L."/>
            <person name="Tyson G.W."/>
        </authorList>
    </citation>
    <scope>NUCLEOTIDE SEQUENCE [LARGE SCALE GENOMIC DNA]</scope>
</reference>
<dbReference type="GO" id="GO:0044716">
    <property type="term" value="F:8-oxo-GDP phosphatase activity"/>
    <property type="evidence" value="ECO:0007669"/>
    <property type="project" value="TreeGrafter"/>
</dbReference>
<keyword evidence="3" id="KW-0515">Mutator protein</keyword>
<comment type="catalytic activity">
    <reaction evidence="10">
        <text>8-oxo-dGTP + H2O = 8-oxo-dGMP + diphosphate + H(+)</text>
        <dbReference type="Rhea" id="RHEA:31575"/>
        <dbReference type="ChEBI" id="CHEBI:15377"/>
        <dbReference type="ChEBI" id="CHEBI:15378"/>
        <dbReference type="ChEBI" id="CHEBI:33019"/>
        <dbReference type="ChEBI" id="CHEBI:63224"/>
        <dbReference type="ChEBI" id="CHEBI:77896"/>
        <dbReference type="EC" id="3.6.1.55"/>
    </reaction>
</comment>
<dbReference type="AlphaFoldDB" id="A0A011MZX3"/>
<name>A0A011MZX3_9PROT</name>
<comment type="catalytic activity">
    <reaction evidence="11">
        <text>8-oxo-GTP + H2O = 8-oxo-GMP + diphosphate + H(+)</text>
        <dbReference type="Rhea" id="RHEA:67616"/>
        <dbReference type="ChEBI" id="CHEBI:15377"/>
        <dbReference type="ChEBI" id="CHEBI:15378"/>
        <dbReference type="ChEBI" id="CHEBI:33019"/>
        <dbReference type="ChEBI" id="CHEBI:143553"/>
        <dbReference type="ChEBI" id="CHEBI:145694"/>
    </reaction>
</comment>
<dbReference type="InterPro" id="IPR036206">
    <property type="entry name" value="ThiamineP_synth_sf"/>
</dbReference>
<keyword evidence="5" id="KW-0479">Metal-binding</keyword>
<dbReference type="InterPro" id="IPR020084">
    <property type="entry name" value="NUDIX_hydrolase_CS"/>
</dbReference>
<dbReference type="SUPFAM" id="SSF55811">
    <property type="entry name" value="Nudix"/>
    <property type="match status" value="1"/>
</dbReference>
<dbReference type="InterPro" id="IPR000086">
    <property type="entry name" value="NUDIX_hydrolase_dom"/>
</dbReference>
<dbReference type="PRINTS" id="PR00502">
    <property type="entry name" value="NUDIXFAMILY"/>
</dbReference>
<dbReference type="Pfam" id="PF02581">
    <property type="entry name" value="TMP-TENI"/>
    <property type="match status" value="1"/>
</dbReference>
<evidence type="ECO:0000256" key="2">
    <source>
        <dbReference type="ARBA" id="ARBA00005582"/>
    </source>
</evidence>
<dbReference type="InterPro" id="IPR022998">
    <property type="entry name" value="ThiamineP_synth_TenI"/>
</dbReference>
<dbReference type="GO" id="GO:0008413">
    <property type="term" value="F:8-oxo-7,8-dihydroguanosine triphosphate pyrophosphatase activity"/>
    <property type="evidence" value="ECO:0007669"/>
    <property type="project" value="TreeGrafter"/>
</dbReference>
<dbReference type="PANTHER" id="PTHR47707">
    <property type="entry name" value="8-OXO-DGTP DIPHOSPHATASE"/>
    <property type="match status" value="1"/>
</dbReference>
<dbReference type="InterPro" id="IPR015797">
    <property type="entry name" value="NUDIX_hydrolase-like_dom_sf"/>
</dbReference>
<dbReference type="PATRIC" id="fig|1454001.3.peg.1403"/>
<evidence type="ECO:0000256" key="10">
    <source>
        <dbReference type="ARBA" id="ARBA00035861"/>
    </source>
</evidence>
<evidence type="ECO:0000313" key="20">
    <source>
        <dbReference type="Proteomes" id="UP000020218"/>
    </source>
</evidence>
<dbReference type="InterPro" id="IPR047127">
    <property type="entry name" value="MutT-like"/>
</dbReference>
<evidence type="ECO:0000256" key="1">
    <source>
        <dbReference type="ARBA" id="ARBA00001946"/>
    </source>
</evidence>
<evidence type="ECO:0000256" key="12">
    <source>
        <dbReference type="ARBA" id="ARBA00038905"/>
    </source>
</evidence>
<dbReference type="PROSITE" id="PS51462">
    <property type="entry name" value="NUDIX"/>
    <property type="match status" value="1"/>
</dbReference>
<evidence type="ECO:0000256" key="15">
    <source>
        <dbReference type="ARBA" id="ARBA00041979"/>
    </source>
</evidence>
<dbReference type="PROSITE" id="PS00893">
    <property type="entry name" value="NUDIX_BOX"/>
    <property type="match status" value="1"/>
</dbReference>
<keyword evidence="20" id="KW-1185">Reference proteome</keyword>
<evidence type="ECO:0000256" key="13">
    <source>
        <dbReference type="ARBA" id="ARBA00040794"/>
    </source>
</evidence>
<dbReference type="InterPro" id="IPR013785">
    <property type="entry name" value="Aldolase_TIM"/>
</dbReference>
<evidence type="ECO:0000256" key="3">
    <source>
        <dbReference type="ARBA" id="ARBA00022457"/>
    </source>
</evidence>
<dbReference type="GO" id="GO:0006260">
    <property type="term" value="P:DNA replication"/>
    <property type="evidence" value="ECO:0007669"/>
    <property type="project" value="UniProtKB-KW"/>
</dbReference>
<evidence type="ECO:0000256" key="6">
    <source>
        <dbReference type="ARBA" id="ARBA00022763"/>
    </source>
</evidence>
<evidence type="ECO:0000256" key="4">
    <source>
        <dbReference type="ARBA" id="ARBA00022705"/>
    </source>
</evidence>
<evidence type="ECO:0000256" key="8">
    <source>
        <dbReference type="ARBA" id="ARBA00022842"/>
    </source>
</evidence>
<evidence type="ECO:0000256" key="17">
    <source>
        <dbReference type="RuleBase" id="RU003476"/>
    </source>
</evidence>
<proteinExistence type="inferred from homology"/>
<evidence type="ECO:0000256" key="14">
    <source>
        <dbReference type="ARBA" id="ARBA00041592"/>
    </source>
</evidence>
<keyword evidence="9" id="KW-0234">DNA repair</keyword>
<keyword evidence="7 17" id="KW-0378">Hydrolase</keyword>
<evidence type="ECO:0000259" key="18">
    <source>
        <dbReference type="PROSITE" id="PS51462"/>
    </source>
</evidence>
<dbReference type="CDD" id="cd00564">
    <property type="entry name" value="TMP_TenI"/>
    <property type="match status" value="1"/>
</dbReference>
<dbReference type="NCBIfam" id="NF006530">
    <property type="entry name" value="PRK08999.1"/>
    <property type="match status" value="1"/>
</dbReference>
<evidence type="ECO:0000313" key="19">
    <source>
        <dbReference type="EMBL" id="EXI68136.1"/>
    </source>
</evidence>
<evidence type="ECO:0000256" key="5">
    <source>
        <dbReference type="ARBA" id="ARBA00022723"/>
    </source>
</evidence>
<protein>
    <recommendedName>
        <fullName evidence="13">8-oxo-dGTP diphosphatase</fullName>
        <ecNumber evidence="12">3.6.1.55</ecNumber>
    </recommendedName>
    <alternativeName>
        <fullName evidence="16">7,8-dihydro-8-oxoguanine-triphosphatase</fullName>
    </alternativeName>
    <alternativeName>
        <fullName evidence="15">Mutator protein MutT</fullName>
    </alternativeName>
    <alternativeName>
        <fullName evidence="14">dGTP pyrophosphohydrolase</fullName>
    </alternativeName>
</protein>
<dbReference type="CDD" id="cd03425">
    <property type="entry name" value="NUDIX_MutT_NudA_like"/>
    <property type="match status" value="1"/>
</dbReference>
<keyword evidence="19" id="KW-0808">Transferase</keyword>
<comment type="cofactor">
    <cofactor evidence="1">
        <name>Mg(2+)</name>
        <dbReference type="ChEBI" id="CHEBI:18420"/>
    </cofactor>
</comment>
<dbReference type="PANTHER" id="PTHR47707:SF1">
    <property type="entry name" value="NUDIX HYDROLASE FAMILY PROTEIN"/>
    <property type="match status" value="1"/>
</dbReference>
<comment type="similarity">
    <text evidence="2 17">Belongs to the Nudix hydrolase family.</text>
</comment>
<comment type="caution">
    <text evidence="19">The sequence shown here is derived from an EMBL/GenBank/DDBJ whole genome shotgun (WGS) entry which is preliminary data.</text>
</comment>
<dbReference type="Gene3D" id="3.90.79.10">
    <property type="entry name" value="Nucleoside Triphosphate Pyrophosphohydrolase"/>
    <property type="match status" value="1"/>
</dbReference>
<dbReference type="GO" id="GO:0009228">
    <property type="term" value="P:thiamine biosynthetic process"/>
    <property type="evidence" value="ECO:0007669"/>
    <property type="project" value="UniProtKB-KW"/>
</dbReference>
<dbReference type="SUPFAM" id="SSF51391">
    <property type="entry name" value="Thiamin phosphate synthase"/>
    <property type="match status" value="1"/>
</dbReference>
<evidence type="ECO:0000256" key="9">
    <source>
        <dbReference type="ARBA" id="ARBA00023204"/>
    </source>
</evidence>
<dbReference type="STRING" id="1454001.AW08_01354"/>
<accession>A0A011MZX3</accession>
<evidence type="ECO:0000256" key="16">
    <source>
        <dbReference type="ARBA" id="ARBA00042798"/>
    </source>
</evidence>
<keyword evidence="8" id="KW-0460">Magnesium</keyword>
<dbReference type="EC" id="3.6.1.55" evidence="12"/>
<keyword evidence="6" id="KW-0227">DNA damage</keyword>
<dbReference type="GO" id="GO:0046872">
    <property type="term" value="F:metal ion binding"/>
    <property type="evidence" value="ECO:0007669"/>
    <property type="project" value="UniProtKB-KW"/>
</dbReference>
<keyword evidence="4" id="KW-0235">DNA replication</keyword>
<evidence type="ECO:0000256" key="11">
    <source>
        <dbReference type="ARBA" id="ARBA00036904"/>
    </source>
</evidence>
<organism evidence="19 20">
    <name type="scientific">Candidatus Accumulibacter adjunctus</name>
    <dbReference type="NCBI Taxonomy" id="1454001"/>
    <lineage>
        <taxon>Bacteria</taxon>
        <taxon>Pseudomonadati</taxon>
        <taxon>Pseudomonadota</taxon>
        <taxon>Betaproteobacteria</taxon>
        <taxon>Candidatus Accumulibacter</taxon>
    </lineage>
</organism>
<dbReference type="Pfam" id="PF00293">
    <property type="entry name" value="NUDIX"/>
    <property type="match status" value="1"/>
</dbReference>
<dbReference type="EMBL" id="JFAX01000006">
    <property type="protein sequence ID" value="EXI68136.1"/>
    <property type="molecule type" value="Genomic_DNA"/>
</dbReference>
<dbReference type="GO" id="GO:0035539">
    <property type="term" value="F:8-oxo-7,8-dihydrodeoxyguanosine triphosphate pyrophosphatase activity"/>
    <property type="evidence" value="ECO:0007669"/>
    <property type="project" value="UniProtKB-EC"/>
</dbReference>
<dbReference type="GO" id="GO:0016740">
    <property type="term" value="F:transferase activity"/>
    <property type="evidence" value="ECO:0007669"/>
    <property type="project" value="UniProtKB-KW"/>
</dbReference>
<evidence type="ECO:0000256" key="7">
    <source>
        <dbReference type="ARBA" id="ARBA00022801"/>
    </source>
</evidence>